<proteinExistence type="predicted"/>
<protein>
    <submittedName>
        <fullName evidence="1">Uncharacterized protein</fullName>
    </submittedName>
</protein>
<reference evidence="1 2" key="1">
    <citation type="submission" date="2023-10" db="EMBL/GenBank/DDBJ databases">
        <title>Niallia locisalis sp.nov. isolated from a salt pond sample.</title>
        <authorList>
            <person name="Li X.-J."/>
            <person name="Dong L."/>
        </authorList>
    </citation>
    <scope>NUCLEOTIDE SEQUENCE [LARGE SCALE GENOMIC DNA]</scope>
    <source>
        <strain evidence="1 2">DSM 29761</strain>
    </source>
</reference>
<evidence type="ECO:0000313" key="1">
    <source>
        <dbReference type="EMBL" id="WVX83440.1"/>
    </source>
</evidence>
<evidence type="ECO:0000313" key="2">
    <source>
        <dbReference type="Proteomes" id="UP001357223"/>
    </source>
</evidence>
<dbReference type="RefSeq" id="WP_338452324.1">
    <property type="nucleotide sequence ID" value="NZ_CP137640.1"/>
</dbReference>
<organism evidence="1 2">
    <name type="scientific">Niallia oryzisoli</name>
    <dbReference type="NCBI Taxonomy" id="1737571"/>
    <lineage>
        <taxon>Bacteria</taxon>
        <taxon>Bacillati</taxon>
        <taxon>Bacillota</taxon>
        <taxon>Bacilli</taxon>
        <taxon>Bacillales</taxon>
        <taxon>Bacillaceae</taxon>
        <taxon>Niallia</taxon>
    </lineage>
</organism>
<name>A0ABZ2CLK5_9BACI</name>
<dbReference type="EMBL" id="CP137640">
    <property type="protein sequence ID" value="WVX83440.1"/>
    <property type="molecule type" value="Genomic_DNA"/>
</dbReference>
<accession>A0ABZ2CLK5</accession>
<gene>
    <name evidence="1" type="ORF">R4Z09_10825</name>
</gene>
<sequence length="73" mass="8386">MADQHKVHALITVTENPEARGTTVTIEVMFADDNELILRMNYESRLAPKAAYVVASDLIQRFVEVENYQIENY</sequence>
<dbReference type="Proteomes" id="UP001357223">
    <property type="component" value="Chromosome"/>
</dbReference>
<keyword evidence="2" id="KW-1185">Reference proteome</keyword>